<sequence>MVATSRFLPALITIGLGFAPVPDEEGHLRRRLGEAGVAAGVKNTVQRIGGSVSAALLPTMAVSAILDLDGHRNASAPSLAQRTPTSVRSFPMWAAVDVIAAASLLERARSGIAA</sequence>
<reference evidence="1 2" key="1">
    <citation type="submission" date="2024-09" db="EMBL/GenBank/DDBJ databases">
        <authorList>
            <person name="Sun Q."/>
            <person name="Mori K."/>
        </authorList>
    </citation>
    <scope>NUCLEOTIDE SEQUENCE [LARGE SCALE GENOMIC DNA]</scope>
    <source>
        <strain evidence="1 2">JCM 6917</strain>
    </source>
</reference>
<evidence type="ECO:0000313" key="1">
    <source>
        <dbReference type="EMBL" id="MFB9462781.1"/>
    </source>
</evidence>
<keyword evidence="2" id="KW-1185">Reference proteome</keyword>
<protein>
    <submittedName>
        <fullName evidence="1">Uncharacterized protein</fullName>
    </submittedName>
</protein>
<name>A0ABV5MY06_9ACTN</name>
<dbReference type="RefSeq" id="WP_381344168.1">
    <property type="nucleotide sequence ID" value="NZ_JBHMCY010000012.1"/>
</dbReference>
<organism evidence="1 2">
    <name type="scientific">Streptomyces cinereospinus</name>
    <dbReference type="NCBI Taxonomy" id="285561"/>
    <lineage>
        <taxon>Bacteria</taxon>
        <taxon>Bacillati</taxon>
        <taxon>Actinomycetota</taxon>
        <taxon>Actinomycetes</taxon>
        <taxon>Kitasatosporales</taxon>
        <taxon>Streptomycetaceae</taxon>
        <taxon>Streptomyces</taxon>
    </lineage>
</organism>
<dbReference type="Proteomes" id="UP001589709">
    <property type="component" value="Unassembled WGS sequence"/>
</dbReference>
<accession>A0ABV5MY06</accession>
<gene>
    <name evidence="1" type="ORF">ACFF45_08690</name>
</gene>
<dbReference type="EMBL" id="JBHMCY010000012">
    <property type="protein sequence ID" value="MFB9462781.1"/>
    <property type="molecule type" value="Genomic_DNA"/>
</dbReference>
<evidence type="ECO:0000313" key="2">
    <source>
        <dbReference type="Proteomes" id="UP001589709"/>
    </source>
</evidence>
<proteinExistence type="predicted"/>
<comment type="caution">
    <text evidence="1">The sequence shown here is derived from an EMBL/GenBank/DDBJ whole genome shotgun (WGS) entry which is preliminary data.</text>
</comment>